<sequence length="152" mass="17105">MKTDSAAATNDRKNQVVLLDVGGRVFKTTEYTLLSVPNNYFCQLLQQSAQDQNESRAVKQIFIDRDGRLFEYIIGYMRDGSMIELPKDTATLNDLRKEAHFYSMPSLVQLVDARLLDPNRVIQLSVGGIHFSISASCCCAQGHWVNENGMLL</sequence>
<dbReference type="PANTHER" id="PTHR11145">
    <property type="entry name" value="BTB/POZ DOMAIN-CONTAINING ADAPTER FOR CUL3-MEDIATED RHOA DEGRADATION PROTEIN FAMILY MEMBER"/>
    <property type="match status" value="1"/>
</dbReference>
<dbReference type="Gene3D" id="3.30.710.10">
    <property type="entry name" value="Potassium Channel Kv1.1, Chain A"/>
    <property type="match status" value="1"/>
</dbReference>
<feature type="domain" description="BTB" evidence="1">
    <location>
        <begin position="15"/>
        <end position="119"/>
    </location>
</feature>
<dbReference type="InterPro" id="IPR003131">
    <property type="entry name" value="T1-type_BTB"/>
</dbReference>
<proteinExistence type="predicted"/>
<dbReference type="CDD" id="cd18316">
    <property type="entry name" value="BTB_POZ_KCTD-like"/>
    <property type="match status" value="1"/>
</dbReference>
<dbReference type="WBParaSite" id="PSAMB.scaffold144size73127.g2502.t1">
    <property type="protein sequence ID" value="PSAMB.scaffold144size73127.g2502.t1"/>
    <property type="gene ID" value="PSAMB.scaffold144size73127.g2502"/>
</dbReference>
<accession>A0A914V2G4</accession>
<reference evidence="3" key="1">
    <citation type="submission" date="2022-11" db="UniProtKB">
        <authorList>
            <consortium name="WormBaseParasite"/>
        </authorList>
    </citation>
    <scope>IDENTIFICATION</scope>
</reference>
<dbReference type="AlphaFoldDB" id="A0A914V2G4"/>
<dbReference type="InterPro" id="IPR045068">
    <property type="entry name" value="BACURD1-3"/>
</dbReference>
<dbReference type="Pfam" id="PF02214">
    <property type="entry name" value="BTB_2"/>
    <property type="match status" value="1"/>
</dbReference>
<dbReference type="Proteomes" id="UP000887566">
    <property type="component" value="Unplaced"/>
</dbReference>
<dbReference type="SMART" id="SM00225">
    <property type="entry name" value="BTB"/>
    <property type="match status" value="1"/>
</dbReference>
<evidence type="ECO:0000313" key="2">
    <source>
        <dbReference type="Proteomes" id="UP000887566"/>
    </source>
</evidence>
<evidence type="ECO:0000259" key="1">
    <source>
        <dbReference type="SMART" id="SM00225"/>
    </source>
</evidence>
<dbReference type="InterPro" id="IPR011333">
    <property type="entry name" value="SKP1/BTB/POZ_sf"/>
</dbReference>
<dbReference type="SUPFAM" id="SSF54695">
    <property type="entry name" value="POZ domain"/>
    <property type="match status" value="1"/>
</dbReference>
<dbReference type="PANTHER" id="PTHR11145:SF8">
    <property type="entry name" value="RE57120P"/>
    <property type="match status" value="1"/>
</dbReference>
<evidence type="ECO:0000313" key="3">
    <source>
        <dbReference type="WBParaSite" id="PSAMB.scaffold144size73127.g2502.t1"/>
    </source>
</evidence>
<organism evidence="2 3">
    <name type="scientific">Plectus sambesii</name>
    <dbReference type="NCBI Taxonomy" id="2011161"/>
    <lineage>
        <taxon>Eukaryota</taxon>
        <taxon>Metazoa</taxon>
        <taxon>Ecdysozoa</taxon>
        <taxon>Nematoda</taxon>
        <taxon>Chromadorea</taxon>
        <taxon>Plectida</taxon>
        <taxon>Plectina</taxon>
        <taxon>Plectoidea</taxon>
        <taxon>Plectidae</taxon>
        <taxon>Plectus</taxon>
    </lineage>
</organism>
<name>A0A914V2G4_9BILA</name>
<dbReference type="InterPro" id="IPR000210">
    <property type="entry name" value="BTB/POZ_dom"/>
</dbReference>
<protein>
    <submittedName>
        <fullName evidence="3">BTB domain-containing protein</fullName>
    </submittedName>
</protein>
<dbReference type="GO" id="GO:0051260">
    <property type="term" value="P:protein homooligomerization"/>
    <property type="evidence" value="ECO:0007669"/>
    <property type="project" value="InterPro"/>
</dbReference>
<keyword evidence="2" id="KW-1185">Reference proteome</keyword>